<feature type="transmembrane region" description="Helical" evidence="2">
    <location>
        <begin position="12"/>
        <end position="36"/>
    </location>
</feature>
<feature type="region of interest" description="Disordered" evidence="1">
    <location>
        <begin position="365"/>
        <end position="387"/>
    </location>
</feature>
<reference evidence="3" key="1">
    <citation type="submission" date="2016-12" db="EMBL/GenBank/DDBJ databases">
        <authorList>
            <person name="Moulin L."/>
        </authorList>
    </citation>
    <scope>NUCLEOTIDE SEQUENCE [LARGE SCALE GENOMIC DNA]</scope>
    <source>
        <strain evidence="3">STM 7183</strain>
    </source>
</reference>
<dbReference type="AlphaFoldDB" id="A0A1N7SK91"/>
<sequence>MATIVRRCLLPLHRWAGFTVGIVVIFMATTGAGMLFRAQLDPAINGDLLIVTACAARLPLDELAHSARLVHPGGQLDSIHLFARPDAPAQLRFSDRNGKDIVYVNPCTGQILGQRGRYEGVFDRLEQLHRFKFMKGGSLVTGTSSLLFVLILAGGGLVIWWPRTLRGLSRHVRLISGLTGLARLVNLHRTLGFYSVLVLLTSALTGLPLAFDWYRNGVYTVTNSPLRQPVPESAIAAGSQSLSMEAAWQRAQSMTPNPVEALLHYAHKPGGSIEVDLLDQHAPHPNAFSYLYLDANTGSVLSYRAYATSSPADRLLAWADALHRGEIGGLIGQLLLLSGALAVPVLGYTGFSTYFRRRLRRTAAQSSGPSAALPHQSASPSGSRQVR</sequence>
<name>A0A1N7SK91_9BURK</name>
<feature type="transmembrane region" description="Helical" evidence="2">
    <location>
        <begin position="330"/>
        <end position="351"/>
    </location>
</feature>
<accession>A0A1N7SK91</accession>
<comment type="caution">
    <text evidence="3">The sequence shown here is derived from an EMBL/GenBank/DDBJ whole genome shotgun (WGS) entry which is preliminary data.</text>
</comment>
<keyword evidence="2" id="KW-0812">Transmembrane</keyword>
<proteinExistence type="predicted"/>
<evidence type="ECO:0000313" key="3">
    <source>
        <dbReference type="EMBL" id="SIT47815.1"/>
    </source>
</evidence>
<dbReference type="PANTHER" id="PTHR34219">
    <property type="entry name" value="IRON-REGULATED INNER MEMBRANE PROTEIN-RELATED"/>
    <property type="match status" value="1"/>
</dbReference>
<feature type="transmembrane region" description="Helical" evidence="2">
    <location>
        <begin position="139"/>
        <end position="161"/>
    </location>
</feature>
<keyword evidence="4" id="KW-1185">Reference proteome</keyword>
<feature type="compositionally biased region" description="Polar residues" evidence="1">
    <location>
        <begin position="376"/>
        <end position="387"/>
    </location>
</feature>
<dbReference type="PANTHER" id="PTHR34219:SF3">
    <property type="entry name" value="BLL7967 PROTEIN"/>
    <property type="match status" value="1"/>
</dbReference>
<dbReference type="OrthoDB" id="9816402at2"/>
<gene>
    <name evidence="3" type="ORF">BN2476_600029</name>
</gene>
<dbReference type="Proteomes" id="UP000195569">
    <property type="component" value="Unassembled WGS sequence"/>
</dbReference>
<feature type="transmembrane region" description="Helical" evidence="2">
    <location>
        <begin position="191"/>
        <end position="211"/>
    </location>
</feature>
<protein>
    <submittedName>
        <fullName evidence="3">Flavodoxin reductase family protein</fullName>
    </submittedName>
</protein>
<evidence type="ECO:0000256" key="1">
    <source>
        <dbReference type="SAM" id="MobiDB-lite"/>
    </source>
</evidence>
<evidence type="ECO:0000256" key="2">
    <source>
        <dbReference type="SAM" id="Phobius"/>
    </source>
</evidence>
<dbReference type="Pfam" id="PF03929">
    <property type="entry name" value="PepSY_TM"/>
    <property type="match status" value="1"/>
</dbReference>
<organism evidence="3 4">
    <name type="scientific">Paraburkholderia piptadeniae</name>
    <dbReference type="NCBI Taxonomy" id="1701573"/>
    <lineage>
        <taxon>Bacteria</taxon>
        <taxon>Pseudomonadati</taxon>
        <taxon>Pseudomonadota</taxon>
        <taxon>Betaproteobacteria</taxon>
        <taxon>Burkholderiales</taxon>
        <taxon>Burkholderiaceae</taxon>
        <taxon>Paraburkholderia</taxon>
    </lineage>
</organism>
<keyword evidence="2" id="KW-0472">Membrane</keyword>
<keyword evidence="2" id="KW-1133">Transmembrane helix</keyword>
<evidence type="ECO:0000313" key="4">
    <source>
        <dbReference type="Proteomes" id="UP000195569"/>
    </source>
</evidence>
<dbReference type="RefSeq" id="WP_087737731.1">
    <property type="nucleotide sequence ID" value="NZ_CYGY02000060.1"/>
</dbReference>
<dbReference type="EMBL" id="CYGY02000060">
    <property type="protein sequence ID" value="SIT47815.1"/>
    <property type="molecule type" value="Genomic_DNA"/>
</dbReference>
<dbReference type="InterPro" id="IPR005625">
    <property type="entry name" value="PepSY-ass_TM"/>
</dbReference>